<sequence length="246" mass="26846">MAKQDEIEYLARIGDAGAAHARGKPFSDPDCGRMLADMAGVFMVLPPAPARLLDLGCGSGWTSVFLARRGYQVTGQDIAPDMIALAEANRREAGLEGLDFRVCDYESLGFEAEFDAALFYDALHHADDPGGALANVCRALKPGGMLITIEPGDGHAEAEHSRAAVDSFGVTEQDMPPRRILKLARAAGFRGARVYPTPKMLAMIQYEMPALARLPAWLSDLVRWFGMGWLMLFAKYRRGGMVVLRK</sequence>
<dbReference type="Gene3D" id="3.40.50.150">
    <property type="entry name" value="Vaccinia Virus protein VP39"/>
    <property type="match status" value="1"/>
</dbReference>
<feature type="domain" description="Methyltransferase type 11" evidence="4">
    <location>
        <begin position="53"/>
        <end position="147"/>
    </location>
</feature>
<evidence type="ECO:0000256" key="2">
    <source>
        <dbReference type="ARBA" id="ARBA00022679"/>
    </source>
</evidence>
<evidence type="ECO:0000256" key="1">
    <source>
        <dbReference type="ARBA" id="ARBA00022603"/>
    </source>
</evidence>
<evidence type="ECO:0000313" key="6">
    <source>
        <dbReference type="Proteomes" id="UP000198575"/>
    </source>
</evidence>
<evidence type="ECO:0000313" key="5">
    <source>
        <dbReference type="EMBL" id="SFM94976.1"/>
    </source>
</evidence>
<dbReference type="RefSeq" id="WP_092403861.1">
    <property type="nucleotide sequence ID" value="NZ_FOVF01000001.1"/>
</dbReference>
<dbReference type="Pfam" id="PF08241">
    <property type="entry name" value="Methyltransf_11"/>
    <property type="match status" value="1"/>
</dbReference>
<protein>
    <submittedName>
        <fullName evidence="5">Methyltransferase domain-containing protein</fullName>
    </submittedName>
</protein>
<keyword evidence="1 5" id="KW-0489">Methyltransferase</keyword>
<evidence type="ECO:0000259" key="4">
    <source>
        <dbReference type="Pfam" id="PF08241"/>
    </source>
</evidence>
<keyword evidence="6" id="KW-1185">Reference proteome</keyword>
<name>A0A1I4V1B4_9GAMM</name>
<dbReference type="InterPro" id="IPR013216">
    <property type="entry name" value="Methyltransf_11"/>
</dbReference>
<dbReference type="GO" id="GO:0008757">
    <property type="term" value="F:S-adenosylmethionine-dependent methyltransferase activity"/>
    <property type="evidence" value="ECO:0007669"/>
    <property type="project" value="InterPro"/>
</dbReference>
<dbReference type="SUPFAM" id="SSF53335">
    <property type="entry name" value="S-adenosyl-L-methionine-dependent methyltransferases"/>
    <property type="match status" value="1"/>
</dbReference>
<accession>A0A1I4V1B4</accession>
<dbReference type="GO" id="GO:0032259">
    <property type="term" value="P:methylation"/>
    <property type="evidence" value="ECO:0007669"/>
    <property type="project" value="UniProtKB-KW"/>
</dbReference>
<proteinExistence type="predicted"/>
<dbReference type="Proteomes" id="UP000198575">
    <property type="component" value="Unassembled WGS sequence"/>
</dbReference>
<organism evidence="5 6">
    <name type="scientific">Dokdonella immobilis</name>
    <dbReference type="NCBI Taxonomy" id="578942"/>
    <lineage>
        <taxon>Bacteria</taxon>
        <taxon>Pseudomonadati</taxon>
        <taxon>Pseudomonadota</taxon>
        <taxon>Gammaproteobacteria</taxon>
        <taxon>Lysobacterales</taxon>
        <taxon>Rhodanobacteraceae</taxon>
        <taxon>Dokdonella</taxon>
    </lineage>
</organism>
<dbReference type="InterPro" id="IPR029063">
    <property type="entry name" value="SAM-dependent_MTases_sf"/>
</dbReference>
<keyword evidence="2 5" id="KW-0808">Transferase</keyword>
<dbReference type="PANTHER" id="PTHR43464">
    <property type="entry name" value="METHYLTRANSFERASE"/>
    <property type="match status" value="1"/>
</dbReference>
<dbReference type="OrthoDB" id="529208at2"/>
<evidence type="ECO:0000256" key="3">
    <source>
        <dbReference type="ARBA" id="ARBA00022691"/>
    </source>
</evidence>
<dbReference type="EMBL" id="FOVF01000001">
    <property type="protein sequence ID" value="SFM94976.1"/>
    <property type="molecule type" value="Genomic_DNA"/>
</dbReference>
<dbReference type="STRING" id="578942.SAMN05216289_10120"/>
<dbReference type="PANTHER" id="PTHR43464:SF19">
    <property type="entry name" value="UBIQUINONE BIOSYNTHESIS O-METHYLTRANSFERASE, MITOCHONDRIAL"/>
    <property type="match status" value="1"/>
</dbReference>
<keyword evidence="3" id="KW-0949">S-adenosyl-L-methionine</keyword>
<dbReference type="CDD" id="cd02440">
    <property type="entry name" value="AdoMet_MTases"/>
    <property type="match status" value="1"/>
</dbReference>
<reference evidence="5 6" key="1">
    <citation type="submission" date="2016-10" db="EMBL/GenBank/DDBJ databases">
        <authorList>
            <person name="de Groot N.N."/>
        </authorList>
    </citation>
    <scope>NUCLEOTIDE SEQUENCE [LARGE SCALE GENOMIC DNA]</scope>
    <source>
        <strain evidence="5 6">CGMCC 1.7659</strain>
    </source>
</reference>
<dbReference type="AlphaFoldDB" id="A0A1I4V1B4"/>
<gene>
    <name evidence="5" type="ORF">SAMN05216289_10120</name>
</gene>